<reference evidence="2 3" key="1">
    <citation type="journal article" date="2017" name="Genome Biol. Evol.">
        <title>Phytophthora megakarya and P. palmivora, closely related causal agents of cacao black pod rot, underwent increases in genome sizes and gene numbers by different mechanisms.</title>
        <authorList>
            <person name="Ali S.S."/>
            <person name="Shao J."/>
            <person name="Lary D.J."/>
            <person name="Kronmiller B."/>
            <person name="Shen D."/>
            <person name="Strem M.D."/>
            <person name="Amoako-Attah I."/>
            <person name="Akrofi A.Y."/>
            <person name="Begoude B.A."/>
            <person name="Ten Hoopen G.M."/>
            <person name="Coulibaly K."/>
            <person name="Kebe B.I."/>
            <person name="Melnick R.L."/>
            <person name="Guiltinan M.J."/>
            <person name="Tyler B.M."/>
            <person name="Meinhardt L.W."/>
            <person name="Bailey B.A."/>
        </authorList>
    </citation>
    <scope>NUCLEOTIDE SEQUENCE [LARGE SCALE GENOMIC DNA]</scope>
    <source>
        <strain evidence="3">sbr112.9</strain>
    </source>
</reference>
<protein>
    <submittedName>
        <fullName evidence="2">Uncharacterized protein</fullName>
    </submittedName>
</protein>
<dbReference type="Proteomes" id="UP000237271">
    <property type="component" value="Unassembled WGS sequence"/>
</dbReference>
<feature type="compositionally biased region" description="Polar residues" evidence="1">
    <location>
        <begin position="27"/>
        <end position="36"/>
    </location>
</feature>
<dbReference type="OrthoDB" id="119209at2759"/>
<organism evidence="2 3">
    <name type="scientific">Phytophthora palmivora</name>
    <dbReference type="NCBI Taxonomy" id="4796"/>
    <lineage>
        <taxon>Eukaryota</taxon>
        <taxon>Sar</taxon>
        <taxon>Stramenopiles</taxon>
        <taxon>Oomycota</taxon>
        <taxon>Peronosporomycetes</taxon>
        <taxon>Peronosporales</taxon>
        <taxon>Peronosporaceae</taxon>
        <taxon>Phytophthora</taxon>
    </lineage>
</organism>
<evidence type="ECO:0000313" key="2">
    <source>
        <dbReference type="EMBL" id="POM62770.1"/>
    </source>
</evidence>
<dbReference type="AlphaFoldDB" id="A0A2P4XB42"/>
<comment type="caution">
    <text evidence="2">The sequence shown here is derived from an EMBL/GenBank/DDBJ whole genome shotgun (WGS) entry which is preliminary data.</text>
</comment>
<dbReference type="EMBL" id="NCKW01015500">
    <property type="protein sequence ID" value="POM62770.1"/>
    <property type="molecule type" value="Genomic_DNA"/>
</dbReference>
<evidence type="ECO:0000256" key="1">
    <source>
        <dbReference type="SAM" id="MobiDB-lite"/>
    </source>
</evidence>
<gene>
    <name evidence="2" type="ORF">PHPALM_28020</name>
</gene>
<name>A0A2P4XB42_9STRA</name>
<evidence type="ECO:0000313" key="3">
    <source>
        <dbReference type="Proteomes" id="UP000237271"/>
    </source>
</evidence>
<keyword evidence="3" id="KW-1185">Reference proteome</keyword>
<feature type="compositionally biased region" description="Basic residues" evidence="1">
    <location>
        <begin position="55"/>
        <end position="65"/>
    </location>
</feature>
<accession>A0A2P4XB42</accession>
<sequence length="130" mass="14913">MKTRRQGSKAPLKETCQLDDTPDEDTLTSCWSQENEVNAVKPGRKSTRRNDARPGKKGLAKRKKAGNSARITASQESPPIFTFKTTTSSFRKRKKLKLEKQLEEEEKNKKRIQDLVAYFKNLDEQKLETA</sequence>
<proteinExistence type="predicted"/>
<feature type="region of interest" description="Disordered" evidence="1">
    <location>
        <begin position="1"/>
        <end position="76"/>
    </location>
</feature>